<evidence type="ECO:0000256" key="1">
    <source>
        <dbReference type="SAM" id="MobiDB-lite"/>
    </source>
</evidence>
<dbReference type="OrthoDB" id="4168016at2"/>
<evidence type="ECO:0000313" key="3">
    <source>
        <dbReference type="Proteomes" id="UP000263094"/>
    </source>
</evidence>
<sequence length="222" mass="24479">MANLTEPSVQPRTSELTHTPADFAPPGSPPADFTPVGLQQHFNGKGVSAPRRWPTTGGFNVWGNTFPAEGLPTGGGDAEVACIPFRFPVDDSAAGAPDNLRCRGQSVDVPPGEYQWIHVLAAAERRTEDEAVLHYADGSTRREWLRISDFWPETDQRFGELLAFRTRYLMYPRHSQHNMVPSIWLQRVPVTAPGTVTAVELPDNPAIHIFAITLETRRTVAA</sequence>
<feature type="compositionally biased region" description="Polar residues" evidence="1">
    <location>
        <begin position="1"/>
        <end position="17"/>
    </location>
</feature>
<organism evidence="2 3">
    <name type="scientific">Streptomyces triticagri</name>
    <dbReference type="NCBI Taxonomy" id="2293568"/>
    <lineage>
        <taxon>Bacteria</taxon>
        <taxon>Bacillati</taxon>
        <taxon>Actinomycetota</taxon>
        <taxon>Actinomycetes</taxon>
        <taxon>Kitasatosporales</taxon>
        <taxon>Streptomycetaceae</taxon>
        <taxon>Streptomyces</taxon>
    </lineage>
</organism>
<dbReference type="EMBL" id="QUAK01000100">
    <property type="protein sequence ID" value="RFU85219.1"/>
    <property type="molecule type" value="Genomic_DNA"/>
</dbReference>
<evidence type="ECO:0000313" key="2">
    <source>
        <dbReference type="EMBL" id="RFU85219.1"/>
    </source>
</evidence>
<keyword evidence="3" id="KW-1185">Reference proteome</keyword>
<reference evidence="2 3" key="1">
    <citation type="submission" date="2018-08" db="EMBL/GenBank/DDBJ databases">
        <title>Isolation, diversity and antifungal activity of Actinobacteria from wheat.</title>
        <authorList>
            <person name="Han C."/>
        </authorList>
    </citation>
    <scope>NUCLEOTIDE SEQUENCE [LARGE SCALE GENOMIC DNA]</scope>
    <source>
        <strain evidence="2 3">NEAU-YY421</strain>
    </source>
</reference>
<dbReference type="RefSeq" id="WP_128557180.1">
    <property type="nucleotide sequence ID" value="NZ_QUAK01000100.1"/>
</dbReference>
<feature type="region of interest" description="Disordered" evidence="1">
    <location>
        <begin position="1"/>
        <end position="50"/>
    </location>
</feature>
<dbReference type="Proteomes" id="UP000263094">
    <property type="component" value="Unassembled WGS sequence"/>
</dbReference>
<dbReference type="AlphaFoldDB" id="A0A372M322"/>
<gene>
    <name evidence="2" type="ORF">DY218_18560</name>
</gene>
<accession>A0A372M322</accession>
<proteinExistence type="predicted"/>
<name>A0A372M322_9ACTN</name>
<protein>
    <submittedName>
        <fullName evidence="2">Uncharacterized protein</fullName>
    </submittedName>
</protein>
<comment type="caution">
    <text evidence="2">The sequence shown here is derived from an EMBL/GenBank/DDBJ whole genome shotgun (WGS) entry which is preliminary data.</text>
</comment>